<feature type="domain" description="Phorbol-ester/DAG-type" evidence="4">
    <location>
        <begin position="135"/>
        <end position="193"/>
    </location>
</feature>
<dbReference type="PANTHER" id="PTHR46288:SF80">
    <property type="entry name" value="CYSTEINE_HISTIDINE-RICH C1 DOMAIN FAMILY PROTEIN"/>
    <property type="match status" value="1"/>
</dbReference>
<keyword evidence="1" id="KW-0479">Metal-binding</keyword>
<dbReference type="SUPFAM" id="SSF57889">
    <property type="entry name" value="Cysteine-rich domain"/>
    <property type="match status" value="2"/>
</dbReference>
<dbReference type="AlphaFoldDB" id="A0AAP0R8E2"/>
<gene>
    <name evidence="5" type="ORF">L1049_001554</name>
</gene>
<dbReference type="InterPro" id="IPR004146">
    <property type="entry name" value="DC1"/>
</dbReference>
<evidence type="ECO:0000313" key="5">
    <source>
        <dbReference type="EMBL" id="KAK9269776.1"/>
    </source>
</evidence>
<dbReference type="PROSITE" id="PS50081">
    <property type="entry name" value="ZF_DAG_PE_2"/>
    <property type="match status" value="1"/>
</dbReference>
<evidence type="ECO:0000256" key="1">
    <source>
        <dbReference type="ARBA" id="ARBA00022723"/>
    </source>
</evidence>
<proteinExistence type="predicted"/>
<evidence type="ECO:0000313" key="6">
    <source>
        <dbReference type="Proteomes" id="UP001415857"/>
    </source>
</evidence>
<keyword evidence="6" id="KW-1185">Reference proteome</keyword>
<name>A0AAP0R8E2_LIQFO</name>
<evidence type="ECO:0000256" key="3">
    <source>
        <dbReference type="ARBA" id="ARBA00022833"/>
    </source>
</evidence>
<dbReference type="EMBL" id="JBBPBK010000015">
    <property type="protein sequence ID" value="KAK9269776.1"/>
    <property type="molecule type" value="Genomic_DNA"/>
</dbReference>
<dbReference type="PANTHER" id="PTHR46288">
    <property type="entry name" value="PHORBOL-ESTER/DAG-TYPE DOMAIN-CONTAINING PROTEIN"/>
    <property type="match status" value="1"/>
</dbReference>
<keyword evidence="2" id="KW-0677">Repeat</keyword>
<dbReference type="InterPro" id="IPR046349">
    <property type="entry name" value="C1-like_sf"/>
</dbReference>
<dbReference type="Pfam" id="PF03107">
    <property type="entry name" value="C1_2"/>
    <property type="match status" value="2"/>
</dbReference>
<organism evidence="5 6">
    <name type="scientific">Liquidambar formosana</name>
    <name type="common">Formosan gum</name>
    <dbReference type="NCBI Taxonomy" id="63359"/>
    <lineage>
        <taxon>Eukaryota</taxon>
        <taxon>Viridiplantae</taxon>
        <taxon>Streptophyta</taxon>
        <taxon>Embryophyta</taxon>
        <taxon>Tracheophyta</taxon>
        <taxon>Spermatophyta</taxon>
        <taxon>Magnoliopsida</taxon>
        <taxon>eudicotyledons</taxon>
        <taxon>Gunneridae</taxon>
        <taxon>Pentapetalae</taxon>
        <taxon>Saxifragales</taxon>
        <taxon>Altingiaceae</taxon>
        <taxon>Liquidambar</taxon>
    </lineage>
</organism>
<protein>
    <recommendedName>
        <fullName evidence="4">Phorbol-ester/DAG-type domain-containing protein</fullName>
    </recommendedName>
</protein>
<dbReference type="Proteomes" id="UP001415857">
    <property type="component" value="Unassembled WGS sequence"/>
</dbReference>
<evidence type="ECO:0000256" key="2">
    <source>
        <dbReference type="ARBA" id="ARBA00022737"/>
    </source>
</evidence>
<dbReference type="SMART" id="SM00109">
    <property type="entry name" value="C1"/>
    <property type="match status" value="2"/>
</dbReference>
<comment type="caution">
    <text evidence="5">The sequence shown here is derived from an EMBL/GenBank/DDBJ whole genome shotgun (WGS) entry which is preliminary data.</text>
</comment>
<dbReference type="InterPro" id="IPR002219">
    <property type="entry name" value="PKC_DAG/PE"/>
</dbReference>
<keyword evidence="3" id="KW-0862">Zinc</keyword>
<reference evidence="5 6" key="1">
    <citation type="journal article" date="2024" name="Plant J.">
        <title>Genome sequences and population genomics reveal climatic adaptation and genomic divergence between two closely related sweetgum species.</title>
        <authorList>
            <person name="Xu W.Q."/>
            <person name="Ren C.Q."/>
            <person name="Zhang X.Y."/>
            <person name="Comes H.P."/>
            <person name="Liu X.H."/>
            <person name="Li Y.G."/>
            <person name="Kettle C.J."/>
            <person name="Jalonen R."/>
            <person name="Gaisberger H."/>
            <person name="Ma Y.Z."/>
            <person name="Qiu Y.X."/>
        </authorList>
    </citation>
    <scope>NUCLEOTIDE SEQUENCE [LARGE SCALE GENOMIC DNA]</scope>
    <source>
        <strain evidence="5">Hangzhou</strain>
    </source>
</reference>
<sequence length="426" mass="47963">MVADNARGFVYKSYAKLPKQILRHPCHCQHPLNLCVKNPQPDCEEEYHCASCKRSCKDFSFQSEQCGFILYVRCASLKPPESYEGHPHPLVYLPENYSRRKCNICNVTKFGLVLRCGECSFNVHESCIRLPKPTQHPYHPLHLLNPGYPTSLADLSCNACKEGISRPAYSCAHCRFLLHRSCALQLPPTTIRCKGHKHLLLVFNDFNENEVCTSCRTLCGTAVVCRCVACNFTLHLHSHPSLLIYLYMDVTLIPQLLCVLLSKKTTFPTSFIVTLARQDETHRHPVYYCPECDFVANVECVISEVCPHFTLLLNLVMPQFSANFMGPKIFNTRFDCQVLPSLIVEQGSHWAIKGKLKPASSGEGFSGATMRNEAMARGVSTSLPSEKVEVVEVAADFNLPKLNEEIAEVSLKQIQNFSFKLTISLN</sequence>
<dbReference type="GO" id="GO:0046872">
    <property type="term" value="F:metal ion binding"/>
    <property type="evidence" value="ECO:0007669"/>
    <property type="project" value="UniProtKB-KW"/>
</dbReference>
<evidence type="ECO:0000259" key="4">
    <source>
        <dbReference type="PROSITE" id="PS50081"/>
    </source>
</evidence>
<accession>A0AAP0R8E2</accession>